<dbReference type="NCBIfam" id="TIGR04183">
    <property type="entry name" value="Por_Secre_tail"/>
    <property type="match status" value="1"/>
</dbReference>
<dbReference type="InterPro" id="IPR043504">
    <property type="entry name" value="Peptidase_S1_PA_chymotrypsin"/>
</dbReference>
<name>A0ABX2XHK1_9FLAO</name>
<sequence length="2104" mass="211836">MQKKLIQYQKIMKKFYLLLILLFFSMQFLTAQTTETFEAATIGSSSFTSAAKTFNLTSSYVSFAASQGIGLGYNQSNRYIQVADSAGPEGLGQSGTVTAATGTFKVSSLWIYLTGNSAQDASVTSNGAAGSVTFRGKLGGVTQFTVVKNTTGANTGYGLPGNGFLQVNFATEGGNNNTNFIIDQLEIQLSSNYDYFAVDNFAWNNGAVAPTVTTTAATTVKSVSATLAGDVTADGGDANIERGIVWGTTVNPTTANTKVQMGTGTGTFSNVVTGLPPATTIHFRAYAINSGGTSYGSDLTFTTGAALSTSSISQTNVSCNGGTNGTASVVVTGGSTNYTYSWSPSGGTNATASGLGVGNYTVTITDSELTQITRIFNITQPLILNGTPSTTAVSCFGGSNGTATVVASGGTSGYTYLWSNGATTATATGLLPGTYSVTITDANSCSRTINNILVGQPSAILNGTASTTAVSCFGGSNGTATILASGGTPSYTYLWSNGATTATATGLTAGTYSVTITDANSCTRTINNILVGQPSAILNGTPSTTAVSCFGGSNGTATILASGGTPSYTYLWSNGATTATASGLAAGTYSVTITDANSCTRTINNISVGQPASALTGTTSTTPVSCNGGTNGTATVTPIGGTSTYTYLWSNGATSATASGLAAGNYSVTITDANSCTFTIINIVVTQPPVLNGTPAVTNVSCNGGSNGVASITAFGGTPGYSYLWSNGATTSAITGLAAGTYSVTITDAKGCTKIINNITVGQPSVLTASQGAVNNVSCNGGSNGSATVSVSGGIPTYTYSWSPSGGTAATASGLSQGTYTVTVTDANSCQTTQSFTISEPAPFSVTTSQTDILCNGGATGSATVNVTGGTGAYTYSWAPSGGTAATASGLTAGTYTVTIQDANLCQTTRSFTIIQPSTLVATPISQTNIGCRGEATGSATVNATGGTGAYTYSWSPSGGSAATATGLTAGTYTVTIKDANLCQTTQSFTITQPAAILSASTASTGVSCFGGSNGVASVIASGGTSGYTYLWAPLGGTSATITGRPAGNYTCTITDANGCTLVKNITISTPTQIIVTASKTDVSCNGGTNGTATVSVSGGTAGYTYSWSPTGGTAATASGLAAGTYTVTITDANTCQTTANVTIGQPSVLAATTAKTDVLCNGGATGTASVNVTGGNGNYTYVWSPSGGTAATATGLTAGNYSVLITDAVGCSLNKNFTINQPSILAATTSQINATCVVGGQASVTPSGGTTPYTYLWSNGETTQTVTNLAAGNYSATITDANGCAITKNFTITTINTLVATVSQTDVLCNGSNTGTATVVASGAPGPFTYVWAPTGGNAATATGLTAGNYSVTITSVNGCSIVKNFTITEPTAIVVTPSQTNISCNGGANGSASVVVTGGTGAYTYAWTPSGGTAATASGLTAGTYTVTISDANLCQTTQSFTLTEPAALVATPSQTNVSCNGGSNGSATVSVTGGTGAYTYIWSPTGGTAATASGLVAGTYTVTVQDANTCQTTATVTITEPAILAATTSQVNVSCSGQSDASATVTVTGGTGAYTYAWSPSGGTAATATGLSAGNYSVLITDANSCTLTQNVTITTTPDATAPIPDVATLPAISNTCSVLSAQIPVPTATDNCAGIINATTTDPLNYTAVGNYVIKWTYDDGNGNTSSQNQNVNVTASPLDQVTFANADFTYNGSVRTIEVANLPAGASVVYATTPSTGTLNGATNAGIYTVTAIVSPSVSTPNCSAITLTAQLTNNKAAQQITFGAIPAKILGVNNNFNLEATSNSGLPIRYSFTYTSALPPANVSATGLVNLLRSGSLTIVAHQDGNENYLPAADVSQVLVIKNNDITVSKITIGTKVFENPAKEIKYLMECGENNVNVAFTNETGATFSPSANFTITPPKPGIYTQNVTVTSQDGTATATYVLTIEKPFGFYDIVHQKFNNILLINNNPQTNGGYEFVSYQWFKNGQLVGTGQYYSAGDDLANSLDKSADFSAKMTTKDGKTLQTCSTKISTQKSSTARLYPNPIQTGQVITVEADFPAEELENMQISLYTVSGQLVKTLKSSTVKTEVQLPDAESNMYVVVIETPNIKKTLKIIVNK</sequence>
<evidence type="ECO:0000259" key="3">
    <source>
        <dbReference type="PROSITE" id="PS50853"/>
    </source>
</evidence>
<dbReference type="SMART" id="SM00089">
    <property type="entry name" value="PKD"/>
    <property type="match status" value="6"/>
</dbReference>
<dbReference type="Gene3D" id="2.60.40.10">
    <property type="entry name" value="Immunoglobulins"/>
    <property type="match status" value="1"/>
</dbReference>
<keyword evidence="5" id="KW-1185">Reference proteome</keyword>
<feature type="chain" id="PRO_5045854525" description="Fibronectin type-III domain-containing protein" evidence="2">
    <location>
        <begin position="32"/>
        <end position="2104"/>
    </location>
</feature>
<dbReference type="PROSITE" id="PS50853">
    <property type="entry name" value="FN3"/>
    <property type="match status" value="1"/>
</dbReference>
<dbReference type="InterPro" id="IPR003961">
    <property type="entry name" value="FN3_dom"/>
</dbReference>
<gene>
    <name evidence="4" type="ORF">FLP_12185</name>
</gene>
<dbReference type="InterPro" id="IPR022409">
    <property type="entry name" value="PKD/Chitinase_dom"/>
</dbReference>
<dbReference type="Proteomes" id="UP000093343">
    <property type="component" value="Unassembled WGS sequence"/>
</dbReference>
<dbReference type="Pfam" id="PF18962">
    <property type="entry name" value="Por_Secre_tail"/>
    <property type="match status" value="1"/>
</dbReference>
<organism evidence="4 5">
    <name type="scientific">Flavobacterium piscis</name>
    <dbReference type="NCBI Taxonomy" id="1114874"/>
    <lineage>
        <taxon>Bacteria</taxon>
        <taxon>Pseudomonadati</taxon>
        <taxon>Bacteroidota</taxon>
        <taxon>Flavobacteriia</taxon>
        <taxon>Flavobacteriales</taxon>
        <taxon>Flavobacteriaceae</taxon>
        <taxon>Flavobacterium</taxon>
    </lineage>
</organism>
<dbReference type="EMBL" id="LVEN01000027">
    <property type="protein sequence ID" value="OCB73451.1"/>
    <property type="molecule type" value="Genomic_DNA"/>
</dbReference>
<dbReference type="Gene3D" id="2.60.40.740">
    <property type="match status" value="11"/>
</dbReference>
<protein>
    <recommendedName>
        <fullName evidence="3">Fibronectin type-III domain-containing protein</fullName>
    </recommendedName>
</protein>
<comment type="caution">
    <text evidence="4">The sequence shown here is derived from an EMBL/GenBank/DDBJ whole genome shotgun (WGS) entry which is preliminary data.</text>
</comment>
<feature type="domain" description="Fibronectin type-III" evidence="3">
    <location>
        <begin position="209"/>
        <end position="306"/>
    </location>
</feature>
<feature type="signal peptide" evidence="2">
    <location>
        <begin position="1"/>
        <end position="31"/>
    </location>
</feature>
<dbReference type="InterPro" id="IPR025667">
    <property type="entry name" value="SprB_repeat"/>
</dbReference>
<accession>A0ABX2XHK1</accession>
<dbReference type="Gene3D" id="2.40.10.10">
    <property type="entry name" value="Trypsin-like serine proteases"/>
    <property type="match status" value="3"/>
</dbReference>
<dbReference type="InterPro" id="IPR026444">
    <property type="entry name" value="Secre_tail"/>
</dbReference>
<evidence type="ECO:0000256" key="1">
    <source>
        <dbReference type="ARBA" id="ARBA00022729"/>
    </source>
</evidence>
<dbReference type="InterPro" id="IPR013783">
    <property type="entry name" value="Ig-like_fold"/>
</dbReference>
<proteinExistence type="predicted"/>
<keyword evidence="1 2" id="KW-0732">Signal</keyword>
<reference evidence="5" key="1">
    <citation type="submission" date="2016-03" db="EMBL/GenBank/DDBJ databases">
        <title>Draft genome sequence of Paenibacillus glacialis DSM 22343.</title>
        <authorList>
            <person name="Shin S.-K."/>
            <person name="Yi H."/>
        </authorList>
    </citation>
    <scope>NUCLEOTIDE SEQUENCE [LARGE SCALE GENOMIC DNA]</scope>
    <source>
        <strain evidence="5">CCUG 60099</strain>
    </source>
</reference>
<evidence type="ECO:0000256" key="2">
    <source>
        <dbReference type="SAM" id="SignalP"/>
    </source>
</evidence>
<evidence type="ECO:0000313" key="4">
    <source>
        <dbReference type="EMBL" id="OCB73451.1"/>
    </source>
</evidence>
<dbReference type="Pfam" id="PF13573">
    <property type="entry name" value="SprB"/>
    <property type="match status" value="17"/>
</dbReference>
<evidence type="ECO:0000313" key="5">
    <source>
        <dbReference type="Proteomes" id="UP000093343"/>
    </source>
</evidence>